<dbReference type="PANTHER" id="PTHR47219:SF20">
    <property type="entry name" value="TBC1 DOMAIN FAMILY MEMBER 2B"/>
    <property type="match status" value="1"/>
</dbReference>
<dbReference type="Proteomes" id="UP000541610">
    <property type="component" value="Unassembled WGS sequence"/>
</dbReference>
<reference evidence="3 4" key="1">
    <citation type="submission" date="2020-04" db="EMBL/GenBank/DDBJ databases">
        <title>Perkinsus olseni comparative genomics.</title>
        <authorList>
            <person name="Bogema D.R."/>
        </authorList>
    </citation>
    <scope>NUCLEOTIDE SEQUENCE [LARGE SCALE GENOMIC DNA]</scope>
    <source>
        <strain evidence="3">00978-12</strain>
    </source>
</reference>
<evidence type="ECO:0000256" key="1">
    <source>
        <dbReference type="SAM" id="MobiDB-lite"/>
    </source>
</evidence>
<dbReference type="EMBL" id="JABANP010000346">
    <property type="protein sequence ID" value="KAF4683789.1"/>
    <property type="molecule type" value="Genomic_DNA"/>
</dbReference>
<dbReference type="Pfam" id="PF00566">
    <property type="entry name" value="RabGAP-TBC"/>
    <property type="match status" value="1"/>
</dbReference>
<dbReference type="PANTHER" id="PTHR47219">
    <property type="entry name" value="RAB GTPASE-ACTIVATING PROTEIN 1-LIKE"/>
    <property type="match status" value="1"/>
</dbReference>
<evidence type="ECO:0000313" key="3">
    <source>
        <dbReference type="EMBL" id="KAF4683789.1"/>
    </source>
</evidence>
<comment type="caution">
    <text evidence="3">The sequence shown here is derived from an EMBL/GenBank/DDBJ whole genome shotgun (WGS) entry which is preliminary data.</text>
</comment>
<proteinExistence type="predicted"/>
<gene>
    <name evidence="3" type="ORF">FOZ60_008637</name>
</gene>
<dbReference type="PROSITE" id="PS50086">
    <property type="entry name" value="TBC_RABGAP"/>
    <property type="match status" value="1"/>
</dbReference>
<dbReference type="GO" id="GO:0031267">
    <property type="term" value="F:small GTPase binding"/>
    <property type="evidence" value="ECO:0007669"/>
    <property type="project" value="TreeGrafter"/>
</dbReference>
<dbReference type="InterPro" id="IPR050302">
    <property type="entry name" value="Rab_GAP_TBC_domain"/>
</dbReference>
<dbReference type="OrthoDB" id="294251at2759"/>
<evidence type="ECO:0000259" key="2">
    <source>
        <dbReference type="PROSITE" id="PS50086"/>
    </source>
</evidence>
<name>A0A7J6NIV4_PEROL</name>
<dbReference type="SMART" id="SM00164">
    <property type="entry name" value="TBC"/>
    <property type="match status" value="1"/>
</dbReference>
<feature type="domain" description="Rab-GAP TBC" evidence="2">
    <location>
        <begin position="376"/>
        <end position="564"/>
    </location>
</feature>
<protein>
    <recommendedName>
        <fullName evidence="2">Rab-GAP TBC domain-containing protein</fullName>
    </recommendedName>
</protein>
<dbReference type="InterPro" id="IPR035969">
    <property type="entry name" value="Rab-GAP_TBC_sf"/>
</dbReference>
<dbReference type="Gene3D" id="1.10.472.80">
    <property type="entry name" value="Ypt/Rab-GAP domain of gyp1p, domain 3"/>
    <property type="match status" value="1"/>
</dbReference>
<dbReference type="InterPro" id="IPR000195">
    <property type="entry name" value="Rab-GAP-TBC_dom"/>
</dbReference>
<evidence type="ECO:0000313" key="4">
    <source>
        <dbReference type="Proteomes" id="UP000541610"/>
    </source>
</evidence>
<dbReference type="GO" id="GO:0005096">
    <property type="term" value="F:GTPase activator activity"/>
    <property type="evidence" value="ECO:0007669"/>
    <property type="project" value="TreeGrafter"/>
</dbReference>
<sequence length="718" mass="79751">MQAGVKPFHISFIRVSAEMDWAHGALRTHVLEDERSDSSAGVDVSEVSEYVSRAGDDEPKGGVSITREKLLQEADAFKRCVVKFGCFCAQLQSDDELSSILLPAGRELANTFGVLCTCMTAVALKGGKCLTAEVAALGDDINKQVDNLNAAALTNRASVSRICGALLERIQRVKKMSLEPSSACRKIVIRNIKCMQDAQDELESSLERAKEGKKTEEEAPELVDEEDDVLDFDGDDDLFLVESAEELIGAIGSLAGDMKRLAVSAADDILAERSRKVSSKIDEIVVAITTGSDDEEEFDDLFDELEREGCDTYPGKLLRAFDRLLKILPDLPSEASALHIRGCPCLECRWGSILDHYITTNSAIPTPVVQRLVRKGIPRSVREGAWFWLSGGSAVARDRNPGYCSLLGVDGDYAELIDLDVSRTFCGEKEWRKKGGAKILGRILRAYSLRNPMVGYCQGLSYIGALLLEVCSEEVAFCCLCALVEDGSMPPDYYTSLKGAIVDRLVLEELAKQNVKGLCGALEEEGRSFDEFSFLAVSWFLCLFTATLPVEVSVRVWDFYMTYGICVIFRVSLGILTVAQGPIVEGAEDINDLRDLIEKSLNEIGVCDVPDYCMSFNKVTNTVVETLRESKRKRMSREEEIDRKMGKKEDALDRCFLAVIDRPEESPEKKVNENYFQVDRERTSSSAASGGRRDARLLGELEDFMMFKKPHHHRRRRK</sequence>
<dbReference type="AlphaFoldDB" id="A0A7J6NIV4"/>
<dbReference type="Gene3D" id="1.10.8.270">
    <property type="entry name" value="putative rabgap domain of human tbc1 domain family member 14 like domains"/>
    <property type="match status" value="1"/>
</dbReference>
<feature type="compositionally biased region" description="Basic and acidic residues" evidence="1">
    <location>
        <begin position="205"/>
        <end position="217"/>
    </location>
</feature>
<accession>A0A7J6NIV4</accession>
<dbReference type="SUPFAM" id="SSF47923">
    <property type="entry name" value="Ypt/Rab-GAP domain of gyp1p"/>
    <property type="match status" value="2"/>
</dbReference>
<organism evidence="3 4">
    <name type="scientific">Perkinsus olseni</name>
    <name type="common">Perkinsus atlanticus</name>
    <dbReference type="NCBI Taxonomy" id="32597"/>
    <lineage>
        <taxon>Eukaryota</taxon>
        <taxon>Sar</taxon>
        <taxon>Alveolata</taxon>
        <taxon>Perkinsozoa</taxon>
        <taxon>Perkinsea</taxon>
        <taxon>Perkinsida</taxon>
        <taxon>Perkinsidae</taxon>
        <taxon>Perkinsus</taxon>
    </lineage>
</organism>
<feature type="region of interest" description="Disordered" evidence="1">
    <location>
        <begin position="203"/>
        <end position="222"/>
    </location>
</feature>